<dbReference type="EMBL" id="FZMP01000112">
    <property type="protein sequence ID" value="SNQ60673.1"/>
    <property type="molecule type" value="Genomic_DNA"/>
</dbReference>
<dbReference type="AlphaFoldDB" id="A0A284VN91"/>
<dbReference type="PANTHER" id="PTHR42912">
    <property type="entry name" value="METHYLTRANSFERASE"/>
    <property type="match status" value="1"/>
</dbReference>
<dbReference type="Gene3D" id="3.40.50.150">
    <property type="entry name" value="Vaccinia Virus protein VP39"/>
    <property type="match status" value="1"/>
</dbReference>
<feature type="domain" description="Methyltransferase type 11" evidence="1">
    <location>
        <begin position="44"/>
        <end position="129"/>
    </location>
</feature>
<evidence type="ECO:0000259" key="1">
    <source>
        <dbReference type="Pfam" id="PF08241"/>
    </source>
</evidence>
<dbReference type="Pfam" id="PF08241">
    <property type="entry name" value="Methyltransf_11"/>
    <property type="match status" value="1"/>
</dbReference>
<evidence type="ECO:0000313" key="3">
    <source>
        <dbReference type="Proteomes" id="UP000218615"/>
    </source>
</evidence>
<dbReference type="PANTHER" id="PTHR42912:SF80">
    <property type="entry name" value="METHYLTRANSFERASE DOMAIN-CONTAINING PROTEIN"/>
    <property type="match status" value="1"/>
</dbReference>
<dbReference type="Proteomes" id="UP000218615">
    <property type="component" value="Unassembled WGS sequence"/>
</dbReference>
<dbReference type="CDD" id="cd02440">
    <property type="entry name" value="AdoMet_MTases"/>
    <property type="match status" value="1"/>
</dbReference>
<dbReference type="RefSeq" id="WP_096205105.1">
    <property type="nucleotide sequence ID" value="NZ_FZMP01000112.1"/>
</dbReference>
<dbReference type="InterPro" id="IPR050508">
    <property type="entry name" value="Methyltransf_Superfamily"/>
</dbReference>
<proteinExistence type="predicted"/>
<organism evidence="2 3">
    <name type="scientific">Candidatus Methanoperedens nitratireducens</name>
    <dbReference type="NCBI Taxonomy" id="1392998"/>
    <lineage>
        <taxon>Archaea</taxon>
        <taxon>Methanobacteriati</taxon>
        <taxon>Methanobacteriota</taxon>
        <taxon>Stenosarchaea group</taxon>
        <taxon>Methanomicrobia</taxon>
        <taxon>Methanosarcinales</taxon>
        <taxon>ANME-2 cluster</taxon>
        <taxon>Candidatus Methanoperedentaceae</taxon>
        <taxon>Candidatus Methanoperedens</taxon>
    </lineage>
</organism>
<evidence type="ECO:0000313" key="2">
    <source>
        <dbReference type="EMBL" id="SNQ60673.1"/>
    </source>
</evidence>
<sequence>MTINSAKIFDRNWKKYEAWFEKHRTTYFSELKALKKVIPEGFGLEVGVGSGRFAQPLGVKIGIDPSKNMLKLARERGIQVIQGVGENLPFKDNTFDFVLVVVTLCFVENPVNVLSEARRVLKRGGRLIVGEINKDSQLGRFYEAKRKKSEFYKLATFYSGNEIIDILRSIGIKYVESYQIPLQPHEIEEKTKGADKGGFVVIAGVKE</sequence>
<gene>
    <name evidence="2" type="ORF">MNV_20049</name>
</gene>
<dbReference type="InterPro" id="IPR029063">
    <property type="entry name" value="SAM-dependent_MTases_sf"/>
</dbReference>
<dbReference type="SUPFAM" id="SSF53335">
    <property type="entry name" value="S-adenosyl-L-methionine-dependent methyltransferases"/>
    <property type="match status" value="1"/>
</dbReference>
<dbReference type="OrthoDB" id="1018at2157"/>
<dbReference type="InterPro" id="IPR013216">
    <property type="entry name" value="Methyltransf_11"/>
</dbReference>
<keyword evidence="3" id="KW-1185">Reference proteome</keyword>
<reference evidence="3" key="1">
    <citation type="submission" date="2017-06" db="EMBL/GenBank/DDBJ databases">
        <authorList>
            <person name="Cremers G."/>
        </authorList>
    </citation>
    <scope>NUCLEOTIDE SEQUENCE [LARGE SCALE GENOMIC DNA]</scope>
</reference>
<dbReference type="GO" id="GO:0008757">
    <property type="term" value="F:S-adenosylmethionine-dependent methyltransferase activity"/>
    <property type="evidence" value="ECO:0007669"/>
    <property type="project" value="InterPro"/>
</dbReference>
<protein>
    <recommendedName>
        <fullName evidence="1">Methyltransferase type 11 domain-containing protein</fullName>
    </recommendedName>
</protein>
<name>A0A284VN91_9EURY</name>
<accession>A0A284VN91</accession>